<sequence length="1129" mass="125432">MSTFGGLMAEFPDIRVDYFREIPGHRPPLKAFLSHIHSDHLTGLENFKACLYVKYPLRFGSVNACMPLLITCMYSVYCSAATKELLIRLERNTNRINFENGILEARKQTYKSLEPRLKTIPLETPTRIELSPNNEIQVTLFDANHCTGAVMFLFEGDGKAVLYTGDIRSEPWFVNNLTRNPFLIEYTSGLKTLDCIYLDTSNTDPMSFPTKAQGLGELLRKVSLYPEDTVFHFSAWTYGYEEVWMALSRALKSQIHVDKYTLRIYKSLRGKSDNDLPSGPFLAHEGPVLTGYTCGNTPQEGCLTNDPTVRIHSCKKGVPCPGIDEKVVWIRPIVTRLKNGTELEEAGIGGGGQDLIEQSQLELDDDSVAQILFEIHNLASGGHDLQNRFLAGVKALGRDLPIENMTQFFEDGRLSLVKLVKAIEKAVSEKQNVYGSAEVEDGALAKHITFPYSRHSSYPELCDLVRAFKPKDVYLCTVNEEKWNEDHGVRRLFGHECSAKIFRHDTEIKEKQAKKAEMLRHLPERDQETQSQTTASSPLSQNQVPSHPAPSTPWNVSAGSQGGLIWSPPSQVPYPPVPSTPSCNVSDGSQGSLPSTQRFNTKTPPRLFSGWSPGSASQGVRRKLVADEVDTEAKRRRLFVELPSSSPGGDDVAAKSRAPVFQVETTLGAKSQMAGAKQPTIGRGKQVQDAVEVSSSQFIRSIRKTFPLLSGQAAQDALAASKGNFKRAISLLHGGDASRDIFDIPDDEVSNVGPAAHEHRPKVYFQGGWNFNALTSVDESTKTASFFLERNTQAAGSISTSLNPAATEGAETSAGVNISTGHDSSGESSRADTPGSEDDSDQEAPLDQRPPRPQYSPFVDENGEEITYSEDYPGDTAYMDRASFFDKVDEVLRCKNCGHEFWSSHMGFCTGCEDGQSGIPYYEVLEPGGMLPRFVLNEHSTAEANDIDEITYPYLDCNSSAYDTKDEDSNFAEEYEINSFIDDSPEDELDEEEIDPEEEQEVNWEERYRNLVGAHTALSDAHQRLDAKYHGYRMDIEGDEYETTDDSEMGEDFDEDALLVVDVAIPDPIVTELVLSQAREQSQEEEISPQRVRDRVEAFEAASNENGRAWQDISMVSTGDNHTFPEIEL</sequence>
<dbReference type="GO" id="GO:0003684">
    <property type="term" value="F:damaged DNA binding"/>
    <property type="evidence" value="ECO:0007669"/>
    <property type="project" value="TreeGrafter"/>
</dbReference>
<dbReference type="Gene3D" id="3.60.15.10">
    <property type="entry name" value="Ribonuclease Z/Hydroxyacylglutathione hydrolase-like"/>
    <property type="match status" value="1"/>
</dbReference>
<reference evidence="5 6" key="1">
    <citation type="submission" date="2018-05" db="EMBL/GenBank/DDBJ databases">
        <title>Whole genome sequencing for identification of molecular markers to develop diagnostic detection tools for the regulated plant pathogen Lachnellula willkommii.</title>
        <authorList>
            <person name="Giroux E."/>
            <person name="Bilodeau G."/>
        </authorList>
    </citation>
    <scope>NUCLEOTIDE SEQUENCE [LARGE SCALE GENOMIC DNA]</scope>
    <source>
        <strain evidence="5 6">CBS 203.66</strain>
    </source>
</reference>
<evidence type="ECO:0000313" key="5">
    <source>
        <dbReference type="EMBL" id="TVY20525.1"/>
    </source>
</evidence>
<feature type="region of interest" description="Disordered" evidence="4">
    <location>
        <begin position="797"/>
        <end position="873"/>
    </location>
</feature>
<dbReference type="GO" id="GO:0035312">
    <property type="term" value="F:5'-3' DNA exonuclease activity"/>
    <property type="evidence" value="ECO:0007669"/>
    <property type="project" value="TreeGrafter"/>
</dbReference>
<keyword evidence="3" id="KW-0269">Exonuclease</keyword>
<feature type="compositionally biased region" description="Polar residues" evidence="4">
    <location>
        <begin position="529"/>
        <end position="545"/>
    </location>
</feature>
<keyword evidence="1" id="KW-0540">Nuclease</keyword>
<accession>A0A8T9BLA0</accession>
<comment type="caution">
    <text evidence="5">The sequence shown here is derived from an EMBL/GenBank/DDBJ whole genome shotgun (WGS) entry which is preliminary data.</text>
</comment>
<evidence type="ECO:0000256" key="3">
    <source>
        <dbReference type="ARBA" id="ARBA00022839"/>
    </source>
</evidence>
<dbReference type="GO" id="GO:0000723">
    <property type="term" value="P:telomere maintenance"/>
    <property type="evidence" value="ECO:0007669"/>
    <property type="project" value="TreeGrafter"/>
</dbReference>
<dbReference type="EMBL" id="QGMF01000052">
    <property type="protein sequence ID" value="TVY20525.1"/>
    <property type="molecule type" value="Genomic_DNA"/>
</dbReference>
<dbReference type="InterPro" id="IPR036866">
    <property type="entry name" value="RibonucZ/Hydroxyglut_hydro"/>
</dbReference>
<dbReference type="Gene3D" id="3.40.50.12650">
    <property type="match status" value="1"/>
</dbReference>
<organism evidence="5 6">
    <name type="scientific">Lachnellula arida</name>
    <dbReference type="NCBI Taxonomy" id="1316785"/>
    <lineage>
        <taxon>Eukaryota</taxon>
        <taxon>Fungi</taxon>
        <taxon>Dikarya</taxon>
        <taxon>Ascomycota</taxon>
        <taxon>Pezizomycotina</taxon>
        <taxon>Leotiomycetes</taxon>
        <taxon>Helotiales</taxon>
        <taxon>Lachnaceae</taxon>
        <taxon>Lachnellula</taxon>
    </lineage>
</organism>
<proteinExistence type="predicted"/>
<evidence type="ECO:0000256" key="4">
    <source>
        <dbReference type="SAM" id="MobiDB-lite"/>
    </source>
</evidence>
<dbReference type="GO" id="GO:0036297">
    <property type="term" value="P:interstrand cross-link repair"/>
    <property type="evidence" value="ECO:0007669"/>
    <property type="project" value="TreeGrafter"/>
</dbReference>
<feature type="region of interest" description="Disordered" evidence="4">
    <location>
        <begin position="521"/>
        <end position="619"/>
    </location>
</feature>
<protein>
    <submittedName>
        <fullName evidence="5">Protein artemis</fullName>
    </submittedName>
</protein>
<feature type="compositionally biased region" description="Pro residues" evidence="4">
    <location>
        <begin position="570"/>
        <end position="579"/>
    </location>
</feature>
<dbReference type="PANTHER" id="PTHR23240">
    <property type="entry name" value="DNA CROSS-LINK REPAIR PROTEIN PSO2/SNM1-RELATED"/>
    <property type="match status" value="1"/>
</dbReference>
<dbReference type="SUPFAM" id="SSF56281">
    <property type="entry name" value="Metallo-hydrolase/oxidoreductase"/>
    <property type="match status" value="1"/>
</dbReference>
<dbReference type="PANTHER" id="PTHR23240:SF8">
    <property type="entry name" value="PROTEIN ARTEMIS"/>
    <property type="match status" value="1"/>
</dbReference>
<feature type="compositionally biased region" description="Polar residues" evidence="4">
    <location>
        <begin position="583"/>
        <end position="603"/>
    </location>
</feature>
<keyword evidence="2" id="KW-0378">Hydrolase</keyword>
<evidence type="ECO:0000256" key="1">
    <source>
        <dbReference type="ARBA" id="ARBA00022722"/>
    </source>
</evidence>
<keyword evidence="6" id="KW-1185">Reference proteome</keyword>
<feature type="compositionally biased region" description="Acidic residues" evidence="4">
    <location>
        <begin position="835"/>
        <end position="844"/>
    </location>
</feature>
<gene>
    <name evidence="5" type="primary">Dclre1c</name>
    <name evidence="5" type="ORF">LARI1_G001707</name>
</gene>
<dbReference type="OrthoDB" id="5561659at2759"/>
<evidence type="ECO:0000256" key="2">
    <source>
        <dbReference type="ARBA" id="ARBA00022801"/>
    </source>
</evidence>
<name>A0A8T9BLA0_9HELO</name>
<feature type="compositionally biased region" description="Polar residues" evidence="4">
    <location>
        <begin position="814"/>
        <end position="828"/>
    </location>
</feature>
<evidence type="ECO:0000313" key="6">
    <source>
        <dbReference type="Proteomes" id="UP000469559"/>
    </source>
</evidence>
<dbReference type="Proteomes" id="UP000469559">
    <property type="component" value="Unassembled WGS sequence"/>
</dbReference>
<dbReference type="AlphaFoldDB" id="A0A8T9BLA0"/>
<dbReference type="GO" id="GO:0006303">
    <property type="term" value="P:double-strand break repair via nonhomologous end joining"/>
    <property type="evidence" value="ECO:0007669"/>
    <property type="project" value="TreeGrafter"/>
</dbReference>